<dbReference type="Pfam" id="PF01261">
    <property type="entry name" value="AP_endonuc_2"/>
    <property type="match status" value="1"/>
</dbReference>
<evidence type="ECO:0000313" key="2">
    <source>
        <dbReference type="EMBL" id="QMW03491.1"/>
    </source>
</evidence>
<dbReference type="RefSeq" id="WP_182460748.1">
    <property type="nucleotide sequence ID" value="NZ_CP059732.1"/>
</dbReference>
<evidence type="ECO:0000313" key="3">
    <source>
        <dbReference type="Proteomes" id="UP000515369"/>
    </source>
</evidence>
<dbReference type="EMBL" id="CP059732">
    <property type="protein sequence ID" value="QMW03491.1"/>
    <property type="molecule type" value="Genomic_DNA"/>
</dbReference>
<dbReference type="InterPro" id="IPR013022">
    <property type="entry name" value="Xyl_isomerase-like_TIM-brl"/>
</dbReference>
<dbReference type="AlphaFoldDB" id="A0A7G5GX99"/>
<accession>A0A7G5GX99</accession>
<dbReference type="PANTHER" id="PTHR12110:SF53">
    <property type="entry name" value="BLR5974 PROTEIN"/>
    <property type="match status" value="1"/>
</dbReference>
<dbReference type="NCBIfam" id="TIGR01409">
    <property type="entry name" value="TAT_signal_seq"/>
    <property type="match status" value="1"/>
</dbReference>
<dbReference type="Gene3D" id="3.20.20.150">
    <property type="entry name" value="Divalent-metal-dependent TIM barrel enzymes"/>
    <property type="match status" value="1"/>
</dbReference>
<dbReference type="InterPro" id="IPR050312">
    <property type="entry name" value="IolE/XylAMocC-like"/>
</dbReference>
<proteinExistence type="predicted"/>
<evidence type="ECO:0000259" key="1">
    <source>
        <dbReference type="Pfam" id="PF01261"/>
    </source>
</evidence>
<organism evidence="2 3">
    <name type="scientific">Spirosoma foliorum</name>
    <dbReference type="NCBI Taxonomy" id="2710596"/>
    <lineage>
        <taxon>Bacteria</taxon>
        <taxon>Pseudomonadati</taxon>
        <taxon>Bacteroidota</taxon>
        <taxon>Cytophagia</taxon>
        <taxon>Cytophagales</taxon>
        <taxon>Cytophagaceae</taxon>
        <taxon>Spirosoma</taxon>
    </lineage>
</organism>
<dbReference type="PANTHER" id="PTHR12110">
    <property type="entry name" value="HYDROXYPYRUVATE ISOMERASE"/>
    <property type="match status" value="1"/>
</dbReference>
<protein>
    <submittedName>
        <fullName evidence="2">TIM barrel protein</fullName>
    </submittedName>
</protein>
<name>A0A7G5GX99_9BACT</name>
<keyword evidence="3" id="KW-1185">Reference proteome</keyword>
<dbReference type="KEGG" id="sfol:H3H32_00530"/>
<reference evidence="2 3" key="1">
    <citation type="submission" date="2020-07" db="EMBL/GenBank/DDBJ databases">
        <title>Spirosoma foliorum sp. nov., isolated from the leaves on the Nejang mountain Korea, Republic of.</title>
        <authorList>
            <person name="Ho H."/>
            <person name="Lee Y.-J."/>
            <person name="Nurcahyanto D.-A."/>
            <person name="Kim S.-G."/>
        </authorList>
    </citation>
    <scope>NUCLEOTIDE SEQUENCE [LARGE SCALE GENOMIC DNA]</scope>
    <source>
        <strain evidence="2 3">PL0136</strain>
    </source>
</reference>
<dbReference type="PROSITE" id="PS51318">
    <property type="entry name" value="TAT"/>
    <property type="match status" value="1"/>
</dbReference>
<dbReference type="InterPro" id="IPR006311">
    <property type="entry name" value="TAT_signal"/>
</dbReference>
<dbReference type="Proteomes" id="UP000515369">
    <property type="component" value="Chromosome"/>
</dbReference>
<dbReference type="SUPFAM" id="SSF51658">
    <property type="entry name" value="Xylose isomerase-like"/>
    <property type="match status" value="1"/>
</dbReference>
<gene>
    <name evidence="2" type="ORF">H3H32_00530</name>
</gene>
<sequence>MIQSRRDFLNQLGLTAAGVGLASVLPTSSFADMTAKKFTFDISLAEFSFAGELYSGKMTNMDFPARTKKDFGINVLEYVSGFFNDKHTDQAYLKELKQRCDDLGMKNNLIMVDGANIADLDATKRQKAVEDHHAWVDAAKYLGCSSIRVNLGDTSKALTGVEDDPAAEAAKTAADGYHKLLEYAAKSKMDVIVENHFGNSTDIDWLVGIMKQVNMPNAGLLPDFGNFCRQRSKPETNDIKGIMATKCVKEYDRYEGVKKMMPYAKGISAKTHKFDASGNETETDFRKMFKIIKDAGFKGYVGIEYEGGIMAMYNPTGGYLSTNDGIQATKTLLERVRTELA</sequence>
<dbReference type="InterPro" id="IPR019546">
    <property type="entry name" value="TAT_signal_bac_arc"/>
</dbReference>
<feature type="domain" description="Xylose isomerase-like TIM barrel" evidence="1">
    <location>
        <begin position="70"/>
        <end position="307"/>
    </location>
</feature>
<dbReference type="InterPro" id="IPR036237">
    <property type="entry name" value="Xyl_isomerase-like_sf"/>
</dbReference>